<evidence type="ECO:0000313" key="2">
    <source>
        <dbReference type="Proteomes" id="UP001142592"/>
    </source>
</evidence>
<sequence>MYSSLPDPLDRTIVEINGKVDPYDPDGLFTFYTPHFYYHVRCNYLEKYEVLYQFHNCPFEAEIRKWFKRSLHTSFAFESDRIKDFPSFYKEVLAFQPKERISVLDYVAP</sequence>
<protein>
    <submittedName>
        <fullName evidence="1">Uncharacterized protein</fullName>
    </submittedName>
</protein>
<evidence type="ECO:0000313" key="1">
    <source>
        <dbReference type="EMBL" id="MCX3266464.1"/>
    </source>
</evidence>
<reference evidence="1" key="1">
    <citation type="submission" date="2022-11" db="EMBL/GenBank/DDBJ databases">
        <authorList>
            <person name="Graham C."/>
            <person name="Newman J.D."/>
        </authorList>
    </citation>
    <scope>NUCLEOTIDE SEQUENCE</scope>
    <source>
        <strain evidence="1">DSM 19486</strain>
    </source>
</reference>
<keyword evidence="2" id="KW-1185">Reference proteome</keyword>
<proteinExistence type="predicted"/>
<accession>A0A9X3DF28</accession>
<comment type="caution">
    <text evidence="1">The sequence shown here is derived from an EMBL/GenBank/DDBJ whole genome shotgun (WGS) entry which is preliminary data.</text>
</comment>
<dbReference type="RefSeq" id="WP_157258855.1">
    <property type="nucleotide sequence ID" value="NZ_JAPJUH010000005.1"/>
</dbReference>
<dbReference type="AlphaFoldDB" id="A0A9X3DF28"/>
<name>A0A9X3DF28_9SPHI</name>
<gene>
    <name evidence="1" type="ORF">OQZ29_17020</name>
</gene>
<dbReference type="Proteomes" id="UP001142592">
    <property type="component" value="Unassembled WGS sequence"/>
</dbReference>
<organism evidence="1 2">
    <name type="scientific">Pedobacter agri</name>
    <dbReference type="NCBI Taxonomy" id="454586"/>
    <lineage>
        <taxon>Bacteria</taxon>
        <taxon>Pseudomonadati</taxon>
        <taxon>Bacteroidota</taxon>
        <taxon>Sphingobacteriia</taxon>
        <taxon>Sphingobacteriales</taxon>
        <taxon>Sphingobacteriaceae</taxon>
        <taxon>Pedobacter</taxon>
    </lineage>
</organism>
<dbReference type="EMBL" id="JAPJUH010000005">
    <property type="protein sequence ID" value="MCX3266464.1"/>
    <property type="molecule type" value="Genomic_DNA"/>
</dbReference>